<feature type="domain" description="Gnk2-homologous" evidence="22">
    <location>
        <begin position="22"/>
        <end position="128"/>
    </location>
</feature>
<comment type="catalytic activity">
    <reaction evidence="16">
        <text>L-threonyl-[protein] + ATP = O-phospho-L-threonyl-[protein] + ADP + H(+)</text>
        <dbReference type="Rhea" id="RHEA:46608"/>
        <dbReference type="Rhea" id="RHEA-COMP:11060"/>
        <dbReference type="Rhea" id="RHEA-COMP:11605"/>
        <dbReference type="ChEBI" id="CHEBI:15378"/>
        <dbReference type="ChEBI" id="CHEBI:30013"/>
        <dbReference type="ChEBI" id="CHEBI:30616"/>
        <dbReference type="ChEBI" id="CHEBI:61977"/>
        <dbReference type="ChEBI" id="CHEBI:456216"/>
    </reaction>
</comment>
<comment type="subcellular location">
    <subcellularLocation>
        <location evidence="1">Membrane</location>
        <topology evidence="1">Single-pass membrane protein</topology>
    </subcellularLocation>
</comment>
<dbReference type="Pfam" id="PF07714">
    <property type="entry name" value="PK_Tyr_Ser-Thr"/>
    <property type="match status" value="1"/>
</dbReference>
<organism evidence="23 24">
    <name type="scientific">Camelina sativa</name>
    <name type="common">False flax</name>
    <name type="synonym">Myagrum sativum</name>
    <dbReference type="NCBI Taxonomy" id="90675"/>
    <lineage>
        <taxon>Eukaryota</taxon>
        <taxon>Viridiplantae</taxon>
        <taxon>Streptophyta</taxon>
        <taxon>Embryophyta</taxon>
        <taxon>Tracheophyta</taxon>
        <taxon>Spermatophyta</taxon>
        <taxon>Magnoliopsida</taxon>
        <taxon>eudicotyledons</taxon>
        <taxon>Gunneridae</taxon>
        <taxon>Pentapetalae</taxon>
        <taxon>rosids</taxon>
        <taxon>malvids</taxon>
        <taxon>Brassicales</taxon>
        <taxon>Brassicaceae</taxon>
        <taxon>Camelineae</taxon>
        <taxon>Camelina</taxon>
    </lineage>
</organism>
<evidence type="ECO:0000256" key="1">
    <source>
        <dbReference type="ARBA" id="ARBA00004167"/>
    </source>
</evidence>
<keyword evidence="8 17" id="KW-0547">Nucleotide-binding</keyword>
<keyword evidence="23" id="KW-1185">Reference proteome</keyword>
<dbReference type="Proteomes" id="UP000694864">
    <property type="component" value="Chromosome 12"/>
</dbReference>
<evidence type="ECO:0000256" key="15">
    <source>
        <dbReference type="ARBA" id="ARBA00047558"/>
    </source>
</evidence>
<keyword evidence="5 19" id="KW-0812">Transmembrane</keyword>
<keyword evidence="11 19" id="KW-1133">Transmembrane helix</keyword>
<evidence type="ECO:0000256" key="6">
    <source>
        <dbReference type="ARBA" id="ARBA00022729"/>
    </source>
</evidence>
<evidence type="ECO:0000256" key="14">
    <source>
        <dbReference type="ARBA" id="ARBA00023180"/>
    </source>
</evidence>
<evidence type="ECO:0000256" key="3">
    <source>
        <dbReference type="ARBA" id="ARBA00022553"/>
    </source>
</evidence>
<dbReference type="Pfam" id="PF01657">
    <property type="entry name" value="Stress-antifung"/>
    <property type="match status" value="2"/>
</dbReference>
<feature type="domain" description="Gnk2-homologous" evidence="22">
    <location>
        <begin position="138"/>
        <end position="250"/>
    </location>
</feature>
<keyword evidence="12 19" id="KW-0472">Membrane</keyword>
<proteinExistence type="predicted"/>
<dbReference type="RefSeq" id="XP_010451236.1">
    <property type="nucleotide sequence ID" value="XM_010452934.2"/>
</dbReference>
<evidence type="ECO:0000256" key="11">
    <source>
        <dbReference type="ARBA" id="ARBA00022989"/>
    </source>
</evidence>
<dbReference type="InterPro" id="IPR002902">
    <property type="entry name" value="GNK2"/>
</dbReference>
<feature type="chain" id="PRO_5045981048" evidence="20">
    <location>
        <begin position="25"/>
        <end position="674"/>
    </location>
</feature>
<evidence type="ECO:0000259" key="21">
    <source>
        <dbReference type="PROSITE" id="PS50011"/>
    </source>
</evidence>
<feature type="domain" description="Protein kinase" evidence="21">
    <location>
        <begin position="364"/>
        <end position="649"/>
    </location>
</feature>
<evidence type="ECO:0000256" key="17">
    <source>
        <dbReference type="PROSITE-ProRule" id="PRU10141"/>
    </source>
</evidence>
<dbReference type="InterPro" id="IPR008271">
    <property type="entry name" value="Ser/Thr_kinase_AS"/>
</dbReference>
<evidence type="ECO:0000256" key="13">
    <source>
        <dbReference type="ARBA" id="ARBA00023170"/>
    </source>
</evidence>
<evidence type="ECO:0000256" key="4">
    <source>
        <dbReference type="ARBA" id="ARBA00022679"/>
    </source>
</evidence>
<evidence type="ECO:0000256" key="10">
    <source>
        <dbReference type="ARBA" id="ARBA00022840"/>
    </source>
</evidence>
<feature type="region of interest" description="Disordered" evidence="18">
    <location>
        <begin position="650"/>
        <end position="674"/>
    </location>
</feature>
<dbReference type="Gene3D" id="1.10.510.10">
    <property type="entry name" value="Transferase(Phosphotransferase) domain 1"/>
    <property type="match status" value="1"/>
</dbReference>
<dbReference type="PROSITE" id="PS00108">
    <property type="entry name" value="PROTEIN_KINASE_ST"/>
    <property type="match status" value="1"/>
</dbReference>
<comment type="catalytic activity">
    <reaction evidence="15">
        <text>L-seryl-[protein] + ATP = O-phospho-L-seryl-[protein] + ADP + H(+)</text>
        <dbReference type="Rhea" id="RHEA:17989"/>
        <dbReference type="Rhea" id="RHEA-COMP:9863"/>
        <dbReference type="Rhea" id="RHEA-COMP:11604"/>
        <dbReference type="ChEBI" id="CHEBI:15378"/>
        <dbReference type="ChEBI" id="CHEBI:29999"/>
        <dbReference type="ChEBI" id="CHEBI:30616"/>
        <dbReference type="ChEBI" id="CHEBI:83421"/>
        <dbReference type="ChEBI" id="CHEBI:456216"/>
    </reaction>
</comment>
<dbReference type="PANTHER" id="PTHR27002:SF997">
    <property type="entry name" value="CYSTEINE-RICH RECEPTOR-LIKE PROTEIN KINASE 13-RELATED"/>
    <property type="match status" value="1"/>
</dbReference>
<evidence type="ECO:0000256" key="7">
    <source>
        <dbReference type="ARBA" id="ARBA00022737"/>
    </source>
</evidence>
<dbReference type="Gene3D" id="3.30.200.20">
    <property type="entry name" value="Phosphorylase Kinase, domain 1"/>
    <property type="match status" value="1"/>
</dbReference>
<feature type="region of interest" description="Disordered" evidence="18">
    <location>
        <begin position="270"/>
        <end position="295"/>
    </location>
</feature>
<dbReference type="InterPro" id="IPR017441">
    <property type="entry name" value="Protein_kinase_ATP_BS"/>
</dbReference>
<dbReference type="InterPro" id="IPR038408">
    <property type="entry name" value="GNK2_sf"/>
</dbReference>
<evidence type="ECO:0000313" key="23">
    <source>
        <dbReference type="Proteomes" id="UP000694864"/>
    </source>
</evidence>
<keyword evidence="14" id="KW-0325">Glycoprotein</keyword>
<evidence type="ECO:0000259" key="22">
    <source>
        <dbReference type="PROSITE" id="PS51473"/>
    </source>
</evidence>
<name>A0ABM0V5T3_CAMSA</name>
<reference evidence="23" key="1">
    <citation type="journal article" date="2014" name="Nat. Commun.">
        <title>The emerging biofuel crop Camelina sativa retains a highly undifferentiated hexaploid genome structure.</title>
        <authorList>
            <person name="Kagale S."/>
            <person name="Koh C."/>
            <person name="Nixon J."/>
            <person name="Bollina V."/>
            <person name="Clarke W.E."/>
            <person name="Tuteja R."/>
            <person name="Spillane C."/>
            <person name="Robinson S.J."/>
            <person name="Links M.G."/>
            <person name="Clarke C."/>
            <person name="Higgins E.E."/>
            <person name="Huebert T."/>
            <person name="Sharpe A.G."/>
            <person name="Parkin I.A."/>
        </authorList>
    </citation>
    <scope>NUCLEOTIDE SEQUENCE [LARGE SCALE GENOMIC DNA]</scope>
    <source>
        <strain evidence="23">cv. DH55</strain>
    </source>
</reference>
<keyword evidence="7" id="KW-0677">Repeat</keyword>
<feature type="transmembrane region" description="Helical" evidence="19">
    <location>
        <begin position="304"/>
        <end position="324"/>
    </location>
</feature>
<evidence type="ECO:0000256" key="16">
    <source>
        <dbReference type="ARBA" id="ARBA00047951"/>
    </source>
</evidence>
<feature type="signal peptide" evidence="20">
    <location>
        <begin position="1"/>
        <end position="24"/>
    </location>
</feature>
<reference evidence="24" key="2">
    <citation type="submission" date="2025-08" db="UniProtKB">
        <authorList>
            <consortium name="RefSeq"/>
        </authorList>
    </citation>
    <scope>IDENTIFICATION</scope>
    <source>
        <tissue evidence="24">Leaf</tissue>
    </source>
</reference>
<evidence type="ECO:0000256" key="18">
    <source>
        <dbReference type="SAM" id="MobiDB-lite"/>
    </source>
</evidence>
<gene>
    <name evidence="24" type="primary">LOC104733352</name>
</gene>
<sequence>MKQRSFLSILCFVLLTFGVTSVSAQTCIQNRKNFIPNGTYDSNRRLILSSLPSDAASQDGFYYGSIGEEPNRVYALGMCIPRSTPSDCSDCLKGAAGWLIQDCVNQTDAYYWALDPTLCLVRYSNVSFSGSAAYWEIESQYLVLNTATIASDLTDFKTIWEGLTLRMIAATSAARSTPSSSNNYYKVDFANLTKFQNIYALMQCTPDISPSDCDNCLRQGVREYQSCCGNNTGGYVMRPICFFRWQLFTFSKAFGNITLAPPPYPPLSAPPLQRPVVASQPPSADDRANPKTTDNSSVNMSMKIIVAIVVVGVVILSIFLGLIARPFARKGKSYQEVELNQTGITSVRSLQYKFSTIEAATNNFSESKKLGQGGFGDVFKGTLPDGKEIAVKRLSRTSVQSKKEFKNEVVLVAKLQHRNLVKLLGFSVKGEERVIAYEFFPNRSLDYILFDPKKQGELDWEKRYKIIGGIARGILYLHQDSQPTIIHRDLKAANILLDAHMNPKVADFGTARIFGMDQSVANTENPAGTLGYMPPEYRDQRQFSMKSDVYSYGVLVLEIICGKRNTSFSSPVHNFVTYVWRLWRSGSPLNLVDQAISENYKSEEVTRCIHIALLCVQDDPTDRPDFSIIMSMLTSNSLILPVPKRPPFLIPDRAGSGPNQSTMRSNSQSMNDET</sequence>
<keyword evidence="4" id="KW-0808">Transferase</keyword>
<dbReference type="CDD" id="cd23509">
    <property type="entry name" value="Gnk2-like"/>
    <property type="match status" value="2"/>
</dbReference>
<dbReference type="SMART" id="SM00220">
    <property type="entry name" value="S_TKc"/>
    <property type="match status" value="1"/>
</dbReference>
<dbReference type="SUPFAM" id="SSF56112">
    <property type="entry name" value="Protein kinase-like (PK-like)"/>
    <property type="match status" value="1"/>
</dbReference>
<accession>A0ABM0V5T3</accession>
<dbReference type="PROSITE" id="PS50011">
    <property type="entry name" value="PROTEIN_KINASE_DOM"/>
    <property type="match status" value="1"/>
</dbReference>
<evidence type="ECO:0000256" key="5">
    <source>
        <dbReference type="ARBA" id="ARBA00022692"/>
    </source>
</evidence>
<keyword evidence="13" id="KW-0675">Receptor</keyword>
<dbReference type="CDD" id="cd14066">
    <property type="entry name" value="STKc_IRAK"/>
    <property type="match status" value="1"/>
</dbReference>
<feature type="binding site" evidence="17">
    <location>
        <position position="392"/>
    </location>
    <ligand>
        <name>ATP</name>
        <dbReference type="ChEBI" id="CHEBI:30616"/>
    </ligand>
</feature>
<dbReference type="PANTHER" id="PTHR27002">
    <property type="entry name" value="RECEPTOR-LIKE SERINE/THREONINE-PROTEIN KINASE SD1-8"/>
    <property type="match status" value="1"/>
</dbReference>
<evidence type="ECO:0000256" key="9">
    <source>
        <dbReference type="ARBA" id="ARBA00022777"/>
    </source>
</evidence>
<dbReference type="PROSITE" id="PS51473">
    <property type="entry name" value="GNK2"/>
    <property type="match status" value="2"/>
</dbReference>
<dbReference type="InterPro" id="IPR001245">
    <property type="entry name" value="Ser-Thr/Tyr_kinase_cat_dom"/>
</dbReference>
<keyword evidence="9" id="KW-0418">Kinase</keyword>
<dbReference type="InterPro" id="IPR000719">
    <property type="entry name" value="Prot_kinase_dom"/>
</dbReference>
<keyword evidence="10 17" id="KW-0067">ATP-binding</keyword>
<keyword evidence="6 20" id="KW-0732">Signal</keyword>
<evidence type="ECO:0000313" key="24">
    <source>
        <dbReference type="RefSeq" id="XP_010451236.1"/>
    </source>
</evidence>
<dbReference type="Gene3D" id="3.30.430.20">
    <property type="entry name" value="Gnk2 domain, C-X8-C-X2-C motif"/>
    <property type="match status" value="2"/>
</dbReference>
<protein>
    <submittedName>
        <fullName evidence="24">Cysteine-rich receptor-like protein kinase 13</fullName>
    </submittedName>
</protein>
<evidence type="ECO:0000256" key="12">
    <source>
        <dbReference type="ARBA" id="ARBA00023136"/>
    </source>
</evidence>
<keyword evidence="3" id="KW-0597">Phosphoprotein</keyword>
<evidence type="ECO:0000256" key="8">
    <source>
        <dbReference type="ARBA" id="ARBA00022741"/>
    </source>
</evidence>
<evidence type="ECO:0000256" key="19">
    <source>
        <dbReference type="SAM" id="Phobius"/>
    </source>
</evidence>
<evidence type="ECO:0000256" key="2">
    <source>
        <dbReference type="ARBA" id="ARBA00022527"/>
    </source>
</evidence>
<feature type="compositionally biased region" description="Polar residues" evidence="18">
    <location>
        <begin position="657"/>
        <end position="674"/>
    </location>
</feature>
<dbReference type="PROSITE" id="PS00107">
    <property type="entry name" value="PROTEIN_KINASE_ATP"/>
    <property type="match status" value="1"/>
</dbReference>
<dbReference type="InterPro" id="IPR011009">
    <property type="entry name" value="Kinase-like_dom_sf"/>
</dbReference>
<evidence type="ECO:0000256" key="20">
    <source>
        <dbReference type="SAM" id="SignalP"/>
    </source>
</evidence>
<keyword evidence="2" id="KW-0723">Serine/threonine-protein kinase</keyword>
<dbReference type="GeneID" id="104733352"/>